<reference evidence="2" key="1">
    <citation type="submission" date="2017-01" db="EMBL/GenBank/DDBJ databases">
        <authorList>
            <person name="Wang Y."/>
            <person name="White M."/>
            <person name="Kvist S."/>
            <person name="Moncalvo J.-M."/>
        </authorList>
    </citation>
    <scope>NUCLEOTIDE SEQUENCE [LARGE SCALE GENOMIC DNA]</scope>
    <source>
        <strain evidence="2">COL-18-3</strain>
    </source>
</reference>
<organism evidence="1 2">
    <name type="scientific">Zancudomyces culisetae</name>
    <name type="common">Gut fungus</name>
    <name type="synonym">Smittium culisetae</name>
    <dbReference type="NCBI Taxonomy" id="1213189"/>
    <lineage>
        <taxon>Eukaryota</taxon>
        <taxon>Fungi</taxon>
        <taxon>Fungi incertae sedis</taxon>
        <taxon>Zoopagomycota</taxon>
        <taxon>Kickxellomycotina</taxon>
        <taxon>Harpellomycetes</taxon>
        <taxon>Harpellales</taxon>
        <taxon>Legeriomycetaceae</taxon>
        <taxon>Zancudomyces</taxon>
    </lineage>
</organism>
<dbReference type="EMBL" id="LSSK01001192">
    <property type="protein sequence ID" value="OMH80432.1"/>
    <property type="molecule type" value="Genomic_DNA"/>
</dbReference>
<comment type="caution">
    <text evidence="1">The sequence shown here is derived from an EMBL/GenBank/DDBJ whole genome shotgun (WGS) entry which is preliminary data.</text>
</comment>
<evidence type="ECO:0000313" key="2">
    <source>
        <dbReference type="Proteomes" id="UP000188320"/>
    </source>
</evidence>
<gene>
    <name evidence="1" type="ORF">AX774_g6131</name>
</gene>
<accession>A0A1R1PHU6</accession>
<protein>
    <submittedName>
        <fullName evidence="1">Uncharacterized protein</fullName>
    </submittedName>
</protein>
<sequence length="79" mass="8920">MLVLFLRFPPSQESITALNSNYLNQKNKPRSVQKSDQPMNYISGVSTQQEPAVKPNYATKIPCLFEISPFRLGEESQSS</sequence>
<dbReference type="Proteomes" id="UP000188320">
    <property type="component" value="Unassembled WGS sequence"/>
</dbReference>
<keyword evidence="2" id="KW-1185">Reference proteome</keyword>
<evidence type="ECO:0000313" key="1">
    <source>
        <dbReference type="EMBL" id="OMH80432.1"/>
    </source>
</evidence>
<name>A0A1R1PHU6_ZANCU</name>
<proteinExistence type="predicted"/>
<dbReference type="AlphaFoldDB" id="A0A1R1PHU6"/>